<protein>
    <submittedName>
        <fullName evidence="2">Uncharacterized protein</fullName>
    </submittedName>
</protein>
<dbReference type="EMBL" id="MN740389">
    <property type="protein sequence ID" value="QHU03773.1"/>
    <property type="molecule type" value="Genomic_DNA"/>
</dbReference>
<feature type="transmembrane region" description="Helical" evidence="1">
    <location>
        <begin position="37"/>
        <end position="57"/>
    </location>
</feature>
<sequence length="210" mass="23526">MEINIVSFTYLFLRLAPFILVSFFSLSSIFNQDFKGLVYLVGLLFACFIIIFVGNILPPNLGPSTKGDICNMITINQTGEISKLPLGQAVFGYTFFYLLYSILVNKFVNQNYPTLIFFPLLILFDMRWNSNPQNSCYSLIQLSLSLILGGLFGALWAYIIDKTNSKTLQYFPGLNNKEVCSAPSSSTFKCAVYKNGKLLSKNLGTPHGEK</sequence>
<proteinExistence type="predicted"/>
<feature type="transmembrane region" description="Helical" evidence="1">
    <location>
        <begin position="111"/>
        <end position="128"/>
    </location>
</feature>
<feature type="transmembrane region" description="Helical" evidence="1">
    <location>
        <begin position="86"/>
        <end position="104"/>
    </location>
</feature>
<feature type="transmembrane region" description="Helical" evidence="1">
    <location>
        <begin position="140"/>
        <end position="160"/>
    </location>
</feature>
<evidence type="ECO:0000313" key="2">
    <source>
        <dbReference type="EMBL" id="QHU03773.1"/>
    </source>
</evidence>
<feature type="transmembrane region" description="Helical" evidence="1">
    <location>
        <begin position="12"/>
        <end position="30"/>
    </location>
</feature>
<reference evidence="2" key="1">
    <citation type="journal article" date="2020" name="Nature">
        <title>Giant virus diversity and host interactions through global metagenomics.</title>
        <authorList>
            <person name="Schulz F."/>
            <person name="Roux S."/>
            <person name="Paez-Espino D."/>
            <person name="Jungbluth S."/>
            <person name="Walsh D.A."/>
            <person name="Denef V.J."/>
            <person name="McMahon K.D."/>
            <person name="Konstantinidis K.T."/>
            <person name="Eloe-Fadrosh E.A."/>
            <person name="Kyrpides N.C."/>
            <person name="Woyke T."/>
        </authorList>
    </citation>
    <scope>NUCLEOTIDE SEQUENCE</scope>
    <source>
        <strain evidence="2">GVMAG-M-3300027708-20</strain>
    </source>
</reference>
<keyword evidence="1" id="KW-1133">Transmembrane helix</keyword>
<keyword evidence="1" id="KW-0472">Membrane</keyword>
<dbReference type="AlphaFoldDB" id="A0A6C0JED3"/>
<name>A0A6C0JED3_9ZZZZ</name>
<evidence type="ECO:0000256" key="1">
    <source>
        <dbReference type="SAM" id="Phobius"/>
    </source>
</evidence>
<keyword evidence="1" id="KW-0812">Transmembrane</keyword>
<organism evidence="2">
    <name type="scientific">viral metagenome</name>
    <dbReference type="NCBI Taxonomy" id="1070528"/>
    <lineage>
        <taxon>unclassified sequences</taxon>
        <taxon>metagenomes</taxon>
        <taxon>organismal metagenomes</taxon>
    </lineage>
</organism>
<accession>A0A6C0JED3</accession>